<dbReference type="RefSeq" id="WP_255043702.1">
    <property type="nucleotide sequence ID" value="NZ_JANEYT010000041.1"/>
</dbReference>
<comment type="caution">
    <text evidence="1">The sequence shown here is derived from an EMBL/GenBank/DDBJ whole genome shotgun (WGS) entry which is preliminary data.</text>
</comment>
<protein>
    <submittedName>
        <fullName evidence="1">Uncharacterized protein</fullName>
    </submittedName>
</protein>
<evidence type="ECO:0000313" key="1">
    <source>
        <dbReference type="EMBL" id="MCQ1059620.1"/>
    </source>
</evidence>
<dbReference type="EMBL" id="JANEYT010000041">
    <property type="protein sequence ID" value="MCQ1059620.1"/>
    <property type="molecule type" value="Genomic_DNA"/>
</dbReference>
<gene>
    <name evidence="1" type="ORF">NHN17_16355</name>
</gene>
<proteinExistence type="predicted"/>
<name>A0ABT1N4I5_9GAMM</name>
<sequence>MKPEAKWTKFRLEKILKPAQKIKRIKTKANSAFTQRRLLAAKSRFGQLAHKHRFLVLERGKPDIHLKDSTKIRGIKEITLYYEDCNERLETEISIHAATR</sequence>
<organism evidence="1 2">
    <name type="scientific">Photobacterium pectinilyticum</name>
    <dbReference type="NCBI Taxonomy" id="2906793"/>
    <lineage>
        <taxon>Bacteria</taxon>
        <taxon>Pseudomonadati</taxon>
        <taxon>Pseudomonadota</taxon>
        <taxon>Gammaproteobacteria</taxon>
        <taxon>Vibrionales</taxon>
        <taxon>Vibrionaceae</taxon>
        <taxon>Photobacterium</taxon>
    </lineage>
</organism>
<reference evidence="1 2" key="1">
    <citation type="submission" date="2022-07" db="EMBL/GenBank/DDBJ databases">
        <title>Photobacterium pectinilyticum sp. nov., a marine bacterium isolated from surface seawater of Qingdao offshore.</title>
        <authorList>
            <person name="Wang X."/>
        </authorList>
    </citation>
    <scope>NUCLEOTIDE SEQUENCE [LARGE SCALE GENOMIC DNA]</scope>
    <source>
        <strain evidence="1 2">ZSDE20</strain>
    </source>
</reference>
<evidence type="ECO:0000313" key="2">
    <source>
        <dbReference type="Proteomes" id="UP001524460"/>
    </source>
</evidence>
<keyword evidence="2" id="KW-1185">Reference proteome</keyword>
<dbReference type="Proteomes" id="UP001524460">
    <property type="component" value="Unassembled WGS sequence"/>
</dbReference>
<accession>A0ABT1N4I5</accession>